<dbReference type="InterPro" id="IPR037355">
    <property type="entry name" value="COMMD3"/>
</dbReference>
<dbReference type="GO" id="GO:0006814">
    <property type="term" value="P:sodium ion transport"/>
    <property type="evidence" value="ECO:0007669"/>
    <property type="project" value="InterPro"/>
</dbReference>
<evidence type="ECO:0000256" key="1">
    <source>
        <dbReference type="ARBA" id="ARBA00016548"/>
    </source>
</evidence>
<dbReference type="InterPro" id="IPR017920">
    <property type="entry name" value="COMM"/>
</dbReference>
<feature type="domain" description="COMM" evidence="3">
    <location>
        <begin position="101"/>
        <end position="183"/>
    </location>
</feature>
<dbReference type="PROSITE" id="PS51269">
    <property type="entry name" value="COMM"/>
    <property type="match status" value="1"/>
</dbReference>
<proteinExistence type="inferred from homology"/>
<evidence type="ECO:0000259" key="3">
    <source>
        <dbReference type="PROSITE" id="PS51269"/>
    </source>
</evidence>
<dbReference type="AlphaFoldDB" id="A0A1V9WZ14"/>
<accession>A0A1V9WZ14</accession>
<dbReference type="InParanoid" id="A0A1V9WZ14"/>
<evidence type="ECO:0000256" key="2">
    <source>
        <dbReference type="ARBA" id="ARBA00093469"/>
    </source>
</evidence>
<protein>
    <recommendedName>
        <fullName evidence="1">COMM domain-containing protein 3</fullName>
    </recommendedName>
</protein>
<comment type="similarity">
    <text evidence="2">Belongs to the COMM domain-containing protein 3 family.</text>
</comment>
<evidence type="ECO:0000313" key="5">
    <source>
        <dbReference type="Proteomes" id="UP000192247"/>
    </source>
</evidence>
<dbReference type="STRING" id="418985.A0A1V9WZ14"/>
<dbReference type="PANTHER" id="PTHR31159:SF1">
    <property type="entry name" value="COMM DOMAIN-CONTAINING PROTEIN 3"/>
    <property type="match status" value="1"/>
</dbReference>
<dbReference type="Proteomes" id="UP000192247">
    <property type="component" value="Unassembled WGS sequence"/>
</dbReference>
<dbReference type="OrthoDB" id="1917519at2759"/>
<reference evidence="4 5" key="1">
    <citation type="journal article" date="2017" name="Gigascience">
        <title>Draft genome of the honey bee ectoparasitic mite, Tropilaelaps mercedesae, is shaped by the parasitic life history.</title>
        <authorList>
            <person name="Dong X."/>
            <person name="Armstrong S.D."/>
            <person name="Xia D."/>
            <person name="Makepeace B.L."/>
            <person name="Darby A.C."/>
            <person name="Kadowaki T."/>
        </authorList>
    </citation>
    <scope>NUCLEOTIDE SEQUENCE [LARGE SCALE GENOMIC DNA]</scope>
    <source>
        <strain evidence="4">Wuxi-XJTLU</strain>
    </source>
</reference>
<gene>
    <name evidence="4" type="ORF">BIW11_14182</name>
</gene>
<organism evidence="4 5">
    <name type="scientific">Tropilaelaps mercedesae</name>
    <dbReference type="NCBI Taxonomy" id="418985"/>
    <lineage>
        <taxon>Eukaryota</taxon>
        <taxon>Metazoa</taxon>
        <taxon>Ecdysozoa</taxon>
        <taxon>Arthropoda</taxon>
        <taxon>Chelicerata</taxon>
        <taxon>Arachnida</taxon>
        <taxon>Acari</taxon>
        <taxon>Parasitiformes</taxon>
        <taxon>Mesostigmata</taxon>
        <taxon>Gamasina</taxon>
        <taxon>Dermanyssoidea</taxon>
        <taxon>Laelapidae</taxon>
        <taxon>Tropilaelaps</taxon>
    </lineage>
</organism>
<sequence length="184" mass="20161">MDSKNLLEAAGLSLALNESESTDVEFETALNVCLDNIISDELVQQPKESKLQEMYVGLCAFFLEAAKQDLSETEFVLSLHEATGIVDSKRVAILTAAFNEHLHEIRSRLEELGVKGSAVTDSLASLACRLASTEVEKLGEANCLVKLKTSVPGNDIQFVCSLPQLEDLVWTLRQASKVVERHAQ</sequence>
<keyword evidence="5" id="KW-1185">Reference proteome</keyword>
<dbReference type="EMBL" id="MNPL01032574">
    <property type="protein sequence ID" value="OQR66401.1"/>
    <property type="molecule type" value="Genomic_DNA"/>
</dbReference>
<name>A0A1V9WZ14_9ACAR</name>
<evidence type="ECO:0000313" key="4">
    <source>
        <dbReference type="EMBL" id="OQR66401.1"/>
    </source>
</evidence>
<comment type="caution">
    <text evidence="4">The sequence shown here is derived from an EMBL/GenBank/DDBJ whole genome shotgun (WGS) entry which is preliminary data.</text>
</comment>
<dbReference type="PANTHER" id="PTHR31159">
    <property type="entry name" value="COMM DOMAIN-CONTAINING PROTEIN 3"/>
    <property type="match status" value="1"/>
</dbReference>